<feature type="domain" description="MmgE/PrpD N-terminal" evidence="4">
    <location>
        <begin position="19"/>
        <end position="267"/>
    </location>
</feature>
<dbReference type="GO" id="GO:0019679">
    <property type="term" value="P:propionate metabolic process, methylcitrate cycle"/>
    <property type="evidence" value="ECO:0007669"/>
    <property type="project" value="InterPro"/>
</dbReference>
<evidence type="ECO:0000259" key="4">
    <source>
        <dbReference type="Pfam" id="PF03972"/>
    </source>
</evidence>
<dbReference type="InterPro" id="IPR045336">
    <property type="entry name" value="MmgE_PrpD_N"/>
</dbReference>
<keyword evidence="2" id="KW-0816">Tricarboxylic acid cycle</keyword>
<feature type="domain" description="MmgE/PrpD C-terminal" evidence="5">
    <location>
        <begin position="288"/>
        <end position="462"/>
    </location>
</feature>
<dbReference type="Gene3D" id="1.10.4100.10">
    <property type="entry name" value="2-methylcitrate dehydratase PrpD"/>
    <property type="match status" value="1"/>
</dbReference>
<gene>
    <name evidence="6" type="ORF">METZ01_LOCUS17583</name>
</gene>
<evidence type="ECO:0000313" key="6">
    <source>
        <dbReference type="EMBL" id="SUZ64729.1"/>
    </source>
</evidence>
<reference evidence="6" key="1">
    <citation type="submission" date="2018-05" db="EMBL/GenBank/DDBJ databases">
        <authorList>
            <person name="Lanie J.A."/>
            <person name="Ng W.-L."/>
            <person name="Kazmierczak K.M."/>
            <person name="Andrzejewski T.M."/>
            <person name="Davidsen T.M."/>
            <person name="Wayne K.J."/>
            <person name="Tettelin H."/>
            <person name="Glass J.I."/>
            <person name="Rusch D."/>
            <person name="Podicherti R."/>
            <person name="Tsui H.-C.T."/>
            <person name="Winkler M.E."/>
        </authorList>
    </citation>
    <scope>NUCLEOTIDE SEQUENCE</scope>
</reference>
<dbReference type="InterPro" id="IPR012705">
    <property type="entry name" value="2Me_IsoCit_deHydtase_PrpD"/>
</dbReference>
<dbReference type="GO" id="GO:0051537">
    <property type="term" value="F:2 iron, 2 sulfur cluster binding"/>
    <property type="evidence" value="ECO:0007669"/>
    <property type="project" value="InterPro"/>
</dbReference>
<dbReference type="PANTHER" id="PTHR16943:SF8">
    <property type="entry name" value="2-METHYLCITRATE DEHYDRATASE"/>
    <property type="match status" value="1"/>
</dbReference>
<evidence type="ECO:0000256" key="2">
    <source>
        <dbReference type="ARBA" id="ARBA00022532"/>
    </source>
</evidence>
<organism evidence="6">
    <name type="scientific">marine metagenome</name>
    <dbReference type="NCBI Taxonomy" id="408172"/>
    <lineage>
        <taxon>unclassified sequences</taxon>
        <taxon>metagenomes</taxon>
        <taxon>ecological metagenomes</taxon>
    </lineage>
</organism>
<dbReference type="InterPro" id="IPR036148">
    <property type="entry name" value="MmgE/PrpD_sf"/>
</dbReference>
<dbReference type="InterPro" id="IPR005656">
    <property type="entry name" value="MmgE_PrpD"/>
</dbReference>
<dbReference type="Gene3D" id="3.30.1330.120">
    <property type="entry name" value="2-methylcitrate dehydratase PrpD"/>
    <property type="match status" value="1"/>
</dbReference>
<evidence type="ECO:0000259" key="5">
    <source>
        <dbReference type="Pfam" id="PF19305"/>
    </source>
</evidence>
<dbReference type="InterPro" id="IPR045337">
    <property type="entry name" value="MmgE_PrpD_C"/>
</dbReference>
<dbReference type="NCBIfam" id="TIGR02330">
    <property type="entry name" value="prpD"/>
    <property type="match status" value="1"/>
</dbReference>
<evidence type="ECO:0000256" key="3">
    <source>
        <dbReference type="ARBA" id="ARBA00023239"/>
    </source>
</evidence>
<name>A0A381PF24_9ZZZZ</name>
<dbReference type="AlphaFoldDB" id="A0A381PF24"/>
<dbReference type="PANTHER" id="PTHR16943">
    <property type="entry name" value="2-METHYLCITRATE DEHYDRATASE-RELATED"/>
    <property type="match status" value="1"/>
</dbReference>
<dbReference type="GO" id="GO:0047547">
    <property type="term" value="F:2-methylcitrate dehydratase activity"/>
    <property type="evidence" value="ECO:0007669"/>
    <property type="project" value="InterPro"/>
</dbReference>
<dbReference type="NCBIfam" id="NF006943">
    <property type="entry name" value="PRK09425.1"/>
    <property type="match status" value="1"/>
</dbReference>
<dbReference type="GO" id="GO:0006099">
    <property type="term" value="P:tricarboxylic acid cycle"/>
    <property type="evidence" value="ECO:0007669"/>
    <property type="project" value="UniProtKB-KW"/>
</dbReference>
<dbReference type="SUPFAM" id="SSF103378">
    <property type="entry name" value="2-methylcitrate dehydratase PrpD"/>
    <property type="match status" value="1"/>
</dbReference>
<evidence type="ECO:0000256" key="1">
    <source>
        <dbReference type="ARBA" id="ARBA00006174"/>
    </source>
</evidence>
<dbReference type="Pfam" id="PF03972">
    <property type="entry name" value="MmgE_PrpD_N"/>
    <property type="match status" value="1"/>
</dbReference>
<dbReference type="Pfam" id="PF19305">
    <property type="entry name" value="MmgE_PrpD_C"/>
    <property type="match status" value="1"/>
</dbReference>
<accession>A0A381PF24</accession>
<protein>
    <recommendedName>
        <fullName evidence="7">2-methylcitrate dehydratase</fullName>
    </recommendedName>
</protein>
<keyword evidence="3" id="KW-0456">Lyase</keyword>
<proteinExistence type="inferred from homology"/>
<sequence length="482" mass="54701">MRNKASKNLKTEFDKDIKDIADYIVNYSVDSELAIETSYYVLLDSIACGLLALKSDSCKKLLGPTFNSKNISNGARVFGTNYSLDPIQAAWNTGCIIRWLDFNDTWLAAEWGHPSDNLGSILPLADYVSQQNVLRGKEPIKILDLYNFIIKSYEIQGVLALENSFNKVGLDHVLLVRISSTALSTYILGGDYDQICNAVSQAWIDGSSLRTYRHSPNTGSRKSWAAGDAASRALKLSWLTLRGEEGYPSAISAPKWGFSDVSFGGNSLIRKQPYQTYIMENILFKISFPAEFHAQTAVEAAITLHDYYKDRLDQIKTIEVETQEPAIRIISKIGPLYNCADRDHCLQYMIAIGLIYGELKAEHYNDEIALNPIIDKLREKMVIYENLQFSRDYLDSKKRSIANSIKIYFKDGTHSKKITVEYPIGHKKRREEGIPFLLKKFKNSVNDYYSKDQSKNILKHLLDNESIINMSVQEFMDLLVIK</sequence>
<dbReference type="EMBL" id="UINC01000941">
    <property type="protein sequence ID" value="SUZ64729.1"/>
    <property type="molecule type" value="Genomic_DNA"/>
</dbReference>
<dbReference type="InterPro" id="IPR042188">
    <property type="entry name" value="MmgE/PrpD_sf_2"/>
</dbReference>
<comment type="similarity">
    <text evidence="1">Belongs to the PrpD family.</text>
</comment>
<evidence type="ECO:0008006" key="7">
    <source>
        <dbReference type="Google" id="ProtNLM"/>
    </source>
</evidence>
<dbReference type="InterPro" id="IPR042183">
    <property type="entry name" value="MmgE/PrpD_sf_1"/>
</dbReference>